<organism evidence="1">
    <name type="scientific">marine metagenome</name>
    <dbReference type="NCBI Taxonomy" id="408172"/>
    <lineage>
        <taxon>unclassified sequences</taxon>
        <taxon>metagenomes</taxon>
        <taxon>ecological metagenomes</taxon>
    </lineage>
</organism>
<proteinExistence type="predicted"/>
<evidence type="ECO:0000313" key="1">
    <source>
        <dbReference type="EMBL" id="SVC57457.1"/>
    </source>
</evidence>
<gene>
    <name evidence="1" type="ORF">METZ01_LOCUS310311</name>
</gene>
<accession>A0A382NB45</accession>
<dbReference type="AlphaFoldDB" id="A0A382NB45"/>
<sequence length="196" mass="21526">MAHVRQSRDEALARLRSAQRFGGCTRAALLGGAVRAPLLAAMIDPETARRCFGIRGTDLQKRWARLVGLAGARPASLGFVQVDGTLGLLGKQLHTDQATLSRNLRTWERRDRPPALVEATRGKKPTVLVQIPSLTAWLLWVADAQAIVHRGHQGFICTDTIRQVAVTLISRGLRPPPEKALLPLDAQRMIRLAEKV</sequence>
<protein>
    <submittedName>
        <fullName evidence="1">Uncharacterized protein</fullName>
    </submittedName>
</protein>
<name>A0A382NB45_9ZZZZ</name>
<dbReference type="EMBL" id="UINC01098718">
    <property type="protein sequence ID" value="SVC57457.1"/>
    <property type="molecule type" value="Genomic_DNA"/>
</dbReference>
<reference evidence="1" key="1">
    <citation type="submission" date="2018-05" db="EMBL/GenBank/DDBJ databases">
        <authorList>
            <person name="Lanie J.A."/>
            <person name="Ng W.-L."/>
            <person name="Kazmierczak K.M."/>
            <person name="Andrzejewski T.M."/>
            <person name="Davidsen T.M."/>
            <person name="Wayne K.J."/>
            <person name="Tettelin H."/>
            <person name="Glass J.I."/>
            <person name="Rusch D."/>
            <person name="Podicherti R."/>
            <person name="Tsui H.-C.T."/>
            <person name="Winkler M.E."/>
        </authorList>
    </citation>
    <scope>NUCLEOTIDE SEQUENCE</scope>
</reference>